<dbReference type="KEGG" id="egr:104419825"/>
<dbReference type="AlphaFoldDB" id="A0A059CZH5"/>
<proteinExistence type="predicted"/>
<feature type="signal peptide" evidence="2">
    <location>
        <begin position="1"/>
        <end position="32"/>
    </location>
</feature>
<accession>A0A059CZH5</accession>
<gene>
    <name evidence="3" type="ORF">EUGRSUZ_B00514</name>
</gene>
<dbReference type="OMA" id="MCLKAVP"/>
<organism evidence="3">
    <name type="scientific">Eucalyptus grandis</name>
    <name type="common">Flooded gum</name>
    <dbReference type="NCBI Taxonomy" id="71139"/>
    <lineage>
        <taxon>Eukaryota</taxon>
        <taxon>Viridiplantae</taxon>
        <taxon>Streptophyta</taxon>
        <taxon>Embryophyta</taxon>
        <taxon>Tracheophyta</taxon>
        <taxon>Spermatophyta</taxon>
        <taxon>Magnoliopsida</taxon>
        <taxon>eudicotyledons</taxon>
        <taxon>Gunneridae</taxon>
        <taxon>Pentapetalae</taxon>
        <taxon>rosids</taxon>
        <taxon>malvids</taxon>
        <taxon>Myrtales</taxon>
        <taxon>Myrtaceae</taxon>
        <taxon>Myrtoideae</taxon>
        <taxon>Eucalypteae</taxon>
        <taxon>Eucalyptus</taxon>
    </lineage>
</organism>
<feature type="region of interest" description="Disordered" evidence="1">
    <location>
        <begin position="75"/>
        <end position="98"/>
    </location>
</feature>
<dbReference type="PANTHER" id="PTHR33474:SF2">
    <property type="entry name" value="TRANSMEMBRANE PROTEIN"/>
    <property type="match status" value="1"/>
</dbReference>
<dbReference type="OrthoDB" id="747636at2759"/>
<evidence type="ECO:0000256" key="1">
    <source>
        <dbReference type="SAM" id="MobiDB-lite"/>
    </source>
</evidence>
<protein>
    <submittedName>
        <fullName evidence="3">Uncharacterized protein</fullName>
    </submittedName>
</protein>
<dbReference type="STRING" id="71139.A0A059CZH5"/>
<sequence>MPRDVEAMASSRAFHMLVALLTFSLLVSSNIAVPITRTGSLMHRPRVHYAIPAKAHVMKQGRNLEGSVVSRRMTVNLNDYPGPGSNNRHTPKAESGGI</sequence>
<dbReference type="EMBL" id="KK198754">
    <property type="protein sequence ID" value="KCW83619.1"/>
    <property type="molecule type" value="Genomic_DNA"/>
</dbReference>
<reference evidence="3" key="1">
    <citation type="submission" date="2013-07" db="EMBL/GenBank/DDBJ databases">
        <title>The genome of Eucalyptus grandis.</title>
        <authorList>
            <person name="Schmutz J."/>
            <person name="Hayes R."/>
            <person name="Myburg A."/>
            <person name="Tuskan G."/>
            <person name="Grattapaglia D."/>
            <person name="Rokhsar D.S."/>
        </authorList>
    </citation>
    <scope>NUCLEOTIDE SEQUENCE</scope>
    <source>
        <tissue evidence="3">Leaf extractions</tissue>
    </source>
</reference>
<dbReference type="PANTHER" id="PTHR33474">
    <property type="entry name" value="TRANSMEMBRANE PROTEIN"/>
    <property type="match status" value="1"/>
</dbReference>
<dbReference type="InParanoid" id="A0A059CZH5"/>
<dbReference type="FunCoup" id="A0A059CZH5">
    <property type="interactions" value="44"/>
</dbReference>
<keyword evidence="2" id="KW-0732">Signal</keyword>
<feature type="chain" id="PRO_5001569772" evidence="2">
    <location>
        <begin position="33"/>
        <end position="98"/>
    </location>
</feature>
<name>A0A059CZH5_EUCGR</name>
<evidence type="ECO:0000256" key="2">
    <source>
        <dbReference type="SAM" id="SignalP"/>
    </source>
</evidence>
<evidence type="ECO:0000313" key="3">
    <source>
        <dbReference type="EMBL" id="KCW83619.1"/>
    </source>
</evidence>
<dbReference type="Gramene" id="KCW83619">
    <property type="protein sequence ID" value="KCW83619"/>
    <property type="gene ID" value="EUGRSUZ_B00514"/>
</dbReference>